<dbReference type="InterPro" id="IPR020845">
    <property type="entry name" value="AMP-binding_CS"/>
</dbReference>
<dbReference type="CDD" id="cd17631">
    <property type="entry name" value="FACL_FadD13-like"/>
    <property type="match status" value="1"/>
</dbReference>
<name>A0A6J7D8V5_9ZZZZ</name>
<dbReference type="FunFam" id="3.30.300.30:FF:000008">
    <property type="entry name" value="2,3-dihydroxybenzoate-AMP ligase"/>
    <property type="match status" value="1"/>
</dbReference>
<proteinExistence type="inferred from homology"/>
<feature type="domain" description="AMP-dependent synthetase/ligase" evidence="3">
    <location>
        <begin position="20"/>
        <end position="384"/>
    </location>
</feature>
<dbReference type="GO" id="GO:0016878">
    <property type="term" value="F:acid-thiol ligase activity"/>
    <property type="evidence" value="ECO:0007669"/>
    <property type="project" value="UniProtKB-ARBA"/>
</dbReference>
<evidence type="ECO:0000259" key="4">
    <source>
        <dbReference type="Pfam" id="PF13193"/>
    </source>
</evidence>
<evidence type="ECO:0000313" key="5">
    <source>
        <dbReference type="EMBL" id="CAB4866651.1"/>
    </source>
</evidence>
<keyword evidence="2" id="KW-0436">Ligase</keyword>
<dbReference type="Pfam" id="PF00501">
    <property type="entry name" value="AMP-binding"/>
    <property type="match status" value="1"/>
</dbReference>
<gene>
    <name evidence="5" type="ORF">UFOPK3423_00517</name>
</gene>
<dbReference type="NCBIfam" id="NF006182">
    <property type="entry name" value="PRK08316.1"/>
    <property type="match status" value="1"/>
</dbReference>
<evidence type="ECO:0000256" key="1">
    <source>
        <dbReference type="ARBA" id="ARBA00006432"/>
    </source>
</evidence>
<dbReference type="InterPro" id="IPR050237">
    <property type="entry name" value="ATP-dep_AMP-bd_enzyme"/>
</dbReference>
<protein>
    <submittedName>
        <fullName evidence="5">Unannotated protein</fullName>
    </submittedName>
</protein>
<dbReference type="InterPro" id="IPR000873">
    <property type="entry name" value="AMP-dep_synth/lig_dom"/>
</dbReference>
<dbReference type="PROSITE" id="PS00455">
    <property type="entry name" value="AMP_BINDING"/>
    <property type="match status" value="1"/>
</dbReference>
<dbReference type="AlphaFoldDB" id="A0A6J7D8V5"/>
<organism evidence="5">
    <name type="scientific">freshwater metagenome</name>
    <dbReference type="NCBI Taxonomy" id="449393"/>
    <lineage>
        <taxon>unclassified sequences</taxon>
        <taxon>metagenomes</taxon>
        <taxon>ecological metagenomes</taxon>
    </lineage>
</organism>
<dbReference type="NCBIfam" id="NF004837">
    <property type="entry name" value="PRK06187.1"/>
    <property type="match status" value="1"/>
</dbReference>
<dbReference type="Gene3D" id="3.30.300.30">
    <property type="match status" value="1"/>
</dbReference>
<comment type="similarity">
    <text evidence="1">Belongs to the ATP-dependent AMP-binding enzyme family.</text>
</comment>
<sequence>MTDLTSEIVRARRHTIGDLLDRAAKLYPDKLAVAHNDVRQTYAQLDETVNRFANALAQRGVVQGDRIAILSHNSHAFVVAYYALAKLGAISVPVNFMLVGPEVAYILGQCEAKGILVEPALVQVAADALTEPAVDAAMTLRAGLGDCGPGWEDALAWMDHPDAAAPDVEISDDDCLQLLYTSGTESRPKGAMMASRNLIAQYLSCTVDGEMAHEDIEIHALPLFHTAALHACLSTDIYVGATSIILDGPDPAAMLAAVERESATKLFSPPTVWISLLRHPDFDTRDLSSLRKGYYGAASMPVEVLQELARRLPDVRLFNCYGQTEMSPLATCLGPDDQMRKAGSAGRPCINVETILVDDDDNPVPVGTAGEIVHRGPHVMLGYWNDPERTAEAFRNGWFHSGDLGVFDDEGYLTIVDRKKDMINTGGENVASREVEEMIYEHPAVAEVAVFALSHPKWIEAVTAAIVAKPGESLTAQEITEFCRERMAPYKVPKYVVIEDQLPKNPSGKLLKRDMRLTYQSLVDDES</sequence>
<dbReference type="SUPFAM" id="SSF56801">
    <property type="entry name" value="Acetyl-CoA synthetase-like"/>
    <property type="match status" value="1"/>
</dbReference>
<dbReference type="PANTHER" id="PTHR43767:SF1">
    <property type="entry name" value="NONRIBOSOMAL PEPTIDE SYNTHASE PES1 (EUROFUNG)-RELATED"/>
    <property type="match status" value="1"/>
</dbReference>
<accession>A0A6J7D8V5</accession>
<evidence type="ECO:0000256" key="2">
    <source>
        <dbReference type="ARBA" id="ARBA00022598"/>
    </source>
</evidence>
<dbReference type="InterPro" id="IPR025110">
    <property type="entry name" value="AMP-bd_C"/>
</dbReference>
<evidence type="ECO:0000259" key="3">
    <source>
        <dbReference type="Pfam" id="PF00501"/>
    </source>
</evidence>
<dbReference type="PANTHER" id="PTHR43767">
    <property type="entry name" value="LONG-CHAIN-FATTY-ACID--COA LIGASE"/>
    <property type="match status" value="1"/>
</dbReference>
<dbReference type="EMBL" id="CAFBLQ010000040">
    <property type="protein sequence ID" value="CAB4866651.1"/>
    <property type="molecule type" value="Genomic_DNA"/>
</dbReference>
<feature type="domain" description="AMP-binding enzyme C-terminal" evidence="4">
    <location>
        <begin position="434"/>
        <end position="509"/>
    </location>
</feature>
<dbReference type="Pfam" id="PF13193">
    <property type="entry name" value="AMP-binding_C"/>
    <property type="match status" value="1"/>
</dbReference>
<dbReference type="InterPro" id="IPR045851">
    <property type="entry name" value="AMP-bd_C_sf"/>
</dbReference>
<reference evidence="5" key="1">
    <citation type="submission" date="2020-05" db="EMBL/GenBank/DDBJ databases">
        <authorList>
            <person name="Chiriac C."/>
            <person name="Salcher M."/>
            <person name="Ghai R."/>
            <person name="Kavagutti S V."/>
        </authorList>
    </citation>
    <scope>NUCLEOTIDE SEQUENCE</scope>
</reference>
<dbReference type="Gene3D" id="3.40.50.12780">
    <property type="entry name" value="N-terminal domain of ligase-like"/>
    <property type="match status" value="1"/>
</dbReference>
<dbReference type="InterPro" id="IPR042099">
    <property type="entry name" value="ANL_N_sf"/>
</dbReference>